<protein>
    <recommendedName>
        <fullName evidence="11">Hexosyltransferase</fullName>
        <ecNumber evidence="11">2.4.1.-</ecNumber>
    </recommendedName>
</protein>
<evidence type="ECO:0000256" key="7">
    <source>
        <dbReference type="ARBA" id="ARBA00022989"/>
    </source>
</evidence>
<dbReference type="Pfam" id="PF01762">
    <property type="entry name" value="Galactosyl_T"/>
    <property type="match status" value="1"/>
</dbReference>
<comment type="caution">
    <text evidence="12">The sequence shown here is derived from an EMBL/GenBank/DDBJ whole genome shotgun (WGS) entry which is preliminary data.</text>
</comment>
<organism evidence="12 13">
    <name type="scientific">Owenia fusiformis</name>
    <name type="common">Polychaete worm</name>
    <dbReference type="NCBI Taxonomy" id="6347"/>
    <lineage>
        <taxon>Eukaryota</taxon>
        <taxon>Metazoa</taxon>
        <taxon>Spiralia</taxon>
        <taxon>Lophotrochozoa</taxon>
        <taxon>Annelida</taxon>
        <taxon>Polychaeta</taxon>
        <taxon>Sedentaria</taxon>
        <taxon>Canalipalpata</taxon>
        <taxon>Sabellida</taxon>
        <taxon>Oweniida</taxon>
        <taxon>Oweniidae</taxon>
        <taxon>Owenia</taxon>
    </lineage>
</organism>
<reference evidence="12" key="1">
    <citation type="submission" date="2022-03" db="EMBL/GenBank/DDBJ databases">
        <authorList>
            <person name="Martin C."/>
        </authorList>
    </citation>
    <scope>NUCLEOTIDE SEQUENCE</scope>
</reference>
<dbReference type="OrthoDB" id="2139606at2759"/>
<dbReference type="EMBL" id="CAIIXF020000010">
    <property type="protein sequence ID" value="CAH1796882.1"/>
    <property type="molecule type" value="Genomic_DNA"/>
</dbReference>
<evidence type="ECO:0000256" key="10">
    <source>
        <dbReference type="ARBA" id="ARBA00023180"/>
    </source>
</evidence>
<accession>A0A8J1TYJ4</accession>
<keyword evidence="8 11" id="KW-0333">Golgi apparatus</keyword>
<evidence type="ECO:0000256" key="5">
    <source>
        <dbReference type="ARBA" id="ARBA00022692"/>
    </source>
</evidence>
<evidence type="ECO:0000256" key="3">
    <source>
        <dbReference type="ARBA" id="ARBA00022676"/>
    </source>
</evidence>
<feature type="transmembrane region" description="Helical" evidence="11">
    <location>
        <begin position="41"/>
        <end position="60"/>
    </location>
</feature>
<keyword evidence="3 11" id="KW-0328">Glycosyltransferase</keyword>
<name>A0A8J1TYJ4_OWEFU</name>
<evidence type="ECO:0000313" key="12">
    <source>
        <dbReference type="EMBL" id="CAH1796882.1"/>
    </source>
</evidence>
<keyword evidence="7 11" id="KW-1133">Transmembrane helix</keyword>
<evidence type="ECO:0000256" key="1">
    <source>
        <dbReference type="ARBA" id="ARBA00004323"/>
    </source>
</evidence>
<dbReference type="PANTHER" id="PTHR11214">
    <property type="entry name" value="BETA-1,3-N-ACETYLGLUCOSAMINYLTRANSFERASE"/>
    <property type="match status" value="1"/>
</dbReference>
<comment type="subcellular location">
    <subcellularLocation>
        <location evidence="1 11">Golgi apparatus membrane</location>
        <topology evidence="1 11">Single-pass type II membrane protein</topology>
    </subcellularLocation>
</comment>
<evidence type="ECO:0000256" key="6">
    <source>
        <dbReference type="ARBA" id="ARBA00022968"/>
    </source>
</evidence>
<dbReference type="PANTHER" id="PTHR11214:SF3">
    <property type="entry name" value="BETA-1,3-GALACTOSYLTRANSFERASE 6"/>
    <property type="match status" value="1"/>
</dbReference>
<comment type="similarity">
    <text evidence="2 11">Belongs to the glycosyltransferase 31 family.</text>
</comment>
<evidence type="ECO:0000256" key="8">
    <source>
        <dbReference type="ARBA" id="ARBA00023034"/>
    </source>
</evidence>
<proteinExistence type="inferred from homology"/>
<dbReference type="GO" id="GO:0000139">
    <property type="term" value="C:Golgi membrane"/>
    <property type="evidence" value="ECO:0007669"/>
    <property type="project" value="UniProtKB-SubCell"/>
</dbReference>
<keyword evidence="4" id="KW-0808">Transferase</keyword>
<feature type="non-terminal residue" evidence="12">
    <location>
        <position position="1"/>
    </location>
</feature>
<dbReference type="GO" id="GO:0016758">
    <property type="term" value="F:hexosyltransferase activity"/>
    <property type="evidence" value="ECO:0007669"/>
    <property type="project" value="InterPro"/>
</dbReference>
<dbReference type="FunFam" id="3.90.550.50:FF:000001">
    <property type="entry name" value="Hexosyltransferase"/>
    <property type="match status" value="1"/>
</dbReference>
<keyword evidence="6 11" id="KW-0735">Signal-anchor</keyword>
<dbReference type="Proteomes" id="UP000749559">
    <property type="component" value="Unassembled WGS sequence"/>
</dbReference>
<dbReference type="AlphaFoldDB" id="A0A8J1TYJ4"/>
<keyword evidence="5 11" id="KW-0812">Transmembrane</keyword>
<keyword evidence="9 11" id="KW-0472">Membrane</keyword>
<gene>
    <name evidence="12" type="ORF">OFUS_LOCUS21245</name>
</gene>
<evidence type="ECO:0000256" key="11">
    <source>
        <dbReference type="RuleBase" id="RU363063"/>
    </source>
</evidence>
<evidence type="ECO:0000313" key="13">
    <source>
        <dbReference type="Proteomes" id="UP000749559"/>
    </source>
</evidence>
<dbReference type="GO" id="GO:0006493">
    <property type="term" value="P:protein O-linked glycosylation"/>
    <property type="evidence" value="ECO:0007669"/>
    <property type="project" value="TreeGrafter"/>
</dbReference>
<evidence type="ECO:0000256" key="4">
    <source>
        <dbReference type="ARBA" id="ARBA00022679"/>
    </source>
</evidence>
<dbReference type="EC" id="2.4.1.-" evidence="11"/>
<evidence type="ECO:0000256" key="2">
    <source>
        <dbReference type="ARBA" id="ARBA00008661"/>
    </source>
</evidence>
<keyword evidence="10" id="KW-0325">Glycoprotein</keyword>
<sequence>KYMRTSAKGEDKETEAREIEAIKTTSSLKEKMFLTKQNKSFLGICWISLIIFLLNSIYVFDNEKTKLIIQESENLFYLSVKNVNTNKQKMTMKPNESQIYAMSLKENFTTYKKQKMEKRSESMLTPTAFSTREHMNEVHKAMFEMKNESLYKEQTTIEPNGILTNTKNDTTLTVKDVTIQQRKPLTLKIHTQNLPHQVTNQRDDEFLINEHMVCDMKTDLLVIIKTAPSHLKHREIIRKTWGIITRMNGFSLRHIFLLGDAGSKSVNDAIQNESRIYRDIIQGDYKDAYRNLTLKVLKGLKWATDFCKNETYILNTDDDVFVNIPSLLILIKKLQSNGEQQNGLFCSVLINTRPIRDPNSKWYVTKTQFEPDIYPDYCSGMAVLYTKNAAFAIYRASLTVPFFWVDDVYITGVLAAKAGIPHTHIKLGIETWNFWPMKSDPKKFIAIELKKIQGMLEIWRNITMP</sequence>
<dbReference type="Gene3D" id="3.90.550.50">
    <property type="match status" value="1"/>
</dbReference>
<keyword evidence="13" id="KW-1185">Reference proteome</keyword>
<dbReference type="InterPro" id="IPR002659">
    <property type="entry name" value="Glyco_trans_31"/>
</dbReference>
<evidence type="ECO:0000256" key="9">
    <source>
        <dbReference type="ARBA" id="ARBA00023136"/>
    </source>
</evidence>